<dbReference type="PANTHER" id="PTHR43156:SF2">
    <property type="entry name" value="STAGE II SPORULATION PROTEIN E"/>
    <property type="match status" value="1"/>
</dbReference>
<proteinExistence type="predicted"/>
<reference evidence="4" key="2">
    <citation type="submission" date="2024-03" db="EMBL/GenBank/DDBJ databases">
        <title>Complete genome sequence of Sporomusa sphaeroides DSM 2875T isolated from mud of the Leine river and Sporomusa ovata DSM 2662T isolated from sugar beet leaf silage.</title>
        <authorList>
            <person name="Boeer T."/>
            <person name="Lueschen A."/>
            <person name="Daniel R."/>
            <person name="Poehlein A."/>
        </authorList>
    </citation>
    <scope>NUCLEOTIDE SEQUENCE</scope>
    <source>
        <strain evidence="4">DSM 2875</strain>
        <plasmid evidence="4">pSSP59</plasmid>
    </source>
</reference>
<evidence type="ECO:0000259" key="2">
    <source>
        <dbReference type="SMART" id="SM00331"/>
    </source>
</evidence>
<dbReference type="AlphaFoldDB" id="A0A1U7M9X7"/>
<accession>A0A1U7M9X7</accession>
<feature type="domain" description="PPM-type phosphatase" evidence="2">
    <location>
        <begin position="40"/>
        <end position="234"/>
    </location>
</feature>
<evidence type="ECO:0000313" key="4">
    <source>
        <dbReference type="EMBL" id="WXA41890.1"/>
    </source>
</evidence>
<dbReference type="SUPFAM" id="SSF81606">
    <property type="entry name" value="PP2C-like"/>
    <property type="match status" value="1"/>
</dbReference>
<dbReference type="SMART" id="SM00331">
    <property type="entry name" value="PP2C_SIG"/>
    <property type="match status" value="1"/>
</dbReference>
<dbReference type="EMBL" id="CP146992">
    <property type="protein sequence ID" value="WXA41890.1"/>
    <property type="molecule type" value="Genomic_DNA"/>
</dbReference>
<dbReference type="EMBL" id="FCOW01000042">
    <property type="protein sequence ID" value="CVK21657.1"/>
    <property type="molecule type" value="Genomic_DNA"/>
</dbReference>
<organism evidence="4 5">
    <name type="scientific">Sporomusa sphaeroides DSM 2875</name>
    <dbReference type="NCBI Taxonomy" id="1337886"/>
    <lineage>
        <taxon>Bacteria</taxon>
        <taxon>Bacillati</taxon>
        <taxon>Bacillota</taxon>
        <taxon>Negativicutes</taxon>
        <taxon>Selenomonadales</taxon>
        <taxon>Sporomusaceae</taxon>
        <taxon>Sporomusa</taxon>
    </lineage>
</organism>
<dbReference type="OrthoDB" id="311592at2"/>
<geneLocation type="plasmid" evidence="4 5">
    <name>pSSP59</name>
</geneLocation>
<reference evidence="3 6" key="1">
    <citation type="submission" date="2016-01" db="EMBL/GenBank/DDBJ databases">
        <authorList>
            <person name="Brown R."/>
        </authorList>
    </citation>
    <scope>NUCLEOTIDE SEQUENCE [LARGE SCALE GENOMIC DNA]</scope>
    <source>
        <strain evidence="3">Sporomusa sphaeroides DSM 2875</strain>
    </source>
</reference>
<keyword evidence="6" id="KW-1185">Reference proteome</keyword>
<evidence type="ECO:0000313" key="6">
    <source>
        <dbReference type="Proteomes" id="UP000245702"/>
    </source>
</evidence>
<evidence type="ECO:0000313" key="5">
    <source>
        <dbReference type="Proteomes" id="UP000186950"/>
    </source>
</evidence>
<evidence type="ECO:0000313" key="3">
    <source>
        <dbReference type="EMBL" id="CVK21657.1"/>
    </source>
</evidence>
<gene>
    <name evidence="3" type="primary">rsbP_2</name>
    <name evidence="4" type="ORF">SPSPH_047020</name>
    <name evidence="3" type="ORF">SSPH_04352</name>
</gene>
<evidence type="ECO:0000256" key="1">
    <source>
        <dbReference type="ARBA" id="ARBA00022801"/>
    </source>
</evidence>
<dbReference type="Proteomes" id="UP000245702">
    <property type="component" value="Unassembled WGS sequence"/>
</dbReference>
<dbReference type="InterPro" id="IPR001932">
    <property type="entry name" value="PPM-type_phosphatase-like_dom"/>
</dbReference>
<dbReference type="InterPro" id="IPR036457">
    <property type="entry name" value="PPM-type-like_dom_sf"/>
</dbReference>
<protein>
    <submittedName>
        <fullName evidence="3">Phosphoserine phosphatase RsbP</fullName>
        <ecNumber evidence="3">3.1.3.3</ecNumber>
    </submittedName>
</protein>
<name>A0A1U7M9X7_9FIRM</name>
<dbReference type="Proteomes" id="UP000186950">
    <property type="component" value="Plasmid pSSP59"/>
</dbReference>
<dbReference type="PANTHER" id="PTHR43156">
    <property type="entry name" value="STAGE II SPORULATION PROTEIN E-RELATED"/>
    <property type="match status" value="1"/>
</dbReference>
<dbReference type="RefSeq" id="WP_075758172.1">
    <property type="nucleotide sequence ID" value="NZ_CP146992.1"/>
</dbReference>
<dbReference type="GO" id="GO:0016791">
    <property type="term" value="F:phosphatase activity"/>
    <property type="evidence" value="ECO:0007669"/>
    <property type="project" value="TreeGrafter"/>
</dbReference>
<keyword evidence="4" id="KW-0614">Plasmid</keyword>
<dbReference type="Pfam" id="PF07228">
    <property type="entry name" value="SpoIIE"/>
    <property type="match status" value="1"/>
</dbReference>
<sequence length="240" mass="27471">MQSKAVIPLFKPKRSSIEILKELEDAYNRQVSLLPQPFENERVKIETLFYPLQEISGDFYDTWYDQENDALHGYVIDATGHDICSALQVFSLRELFRCSFDVSENLGKRMEWINRKLWDDRNDPVHAAALMFSLKSDGVLCYTAAGISPVYVHLNGQSRYIDMPGYLLGMIPSADYAESCLRFKKGDWIMFMTDGFSDRLSKSLLPPQKTISAMKRIGHDPLRRDDASALIVTIKEDTNV</sequence>
<dbReference type="KEGG" id="ssph:SPSPH_047020"/>
<keyword evidence="1 3" id="KW-0378">Hydrolase</keyword>
<dbReference type="EC" id="3.1.3.3" evidence="3"/>
<dbReference type="Gene3D" id="3.60.40.10">
    <property type="entry name" value="PPM-type phosphatase domain"/>
    <property type="match status" value="1"/>
</dbReference>
<dbReference type="InterPro" id="IPR052016">
    <property type="entry name" value="Bact_Sigma-Reg"/>
</dbReference>